<dbReference type="eggNOG" id="ENOG502QTFN">
    <property type="taxonomic scope" value="Eukaryota"/>
</dbReference>
<dbReference type="EMBL" id="GG663736">
    <property type="protein sequence ID" value="EEH59415.1"/>
    <property type="molecule type" value="Genomic_DNA"/>
</dbReference>
<dbReference type="PANTHER" id="PTHR35742">
    <property type="entry name" value="THYLAKOID LUMENAL 16.5 KDA PROTEIN, CHLOROPLASTIC"/>
    <property type="match status" value="1"/>
</dbReference>
<gene>
    <name evidence="2" type="ORF">MICPUCDRAFT_55424</name>
</gene>
<evidence type="ECO:0000313" key="2">
    <source>
        <dbReference type="EMBL" id="EEH59415.1"/>
    </source>
</evidence>
<reference evidence="2 3" key="1">
    <citation type="journal article" date="2009" name="Science">
        <title>Green evolution and dynamic adaptations revealed by genomes of the marine picoeukaryotes Micromonas.</title>
        <authorList>
            <person name="Worden A.Z."/>
            <person name="Lee J.H."/>
            <person name="Mock T."/>
            <person name="Rouze P."/>
            <person name="Simmons M.P."/>
            <person name="Aerts A.L."/>
            <person name="Allen A.E."/>
            <person name="Cuvelier M.L."/>
            <person name="Derelle E."/>
            <person name="Everett M.V."/>
            <person name="Foulon E."/>
            <person name="Grimwood J."/>
            <person name="Gundlach H."/>
            <person name="Henrissat B."/>
            <person name="Napoli C."/>
            <person name="McDonald S.M."/>
            <person name="Parker M.S."/>
            <person name="Rombauts S."/>
            <person name="Salamov A."/>
            <person name="Von Dassow P."/>
            <person name="Badger J.H."/>
            <person name="Coutinho P.M."/>
            <person name="Demir E."/>
            <person name="Dubchak I."/>
            <person name="Gentemann C."/>
            <person name="Eikrem W."/>
            <person name="Gready J.E."/>
            <person name="John U."/>
            <person name="Lanier W."/>
            <person name="Lindquist E.A."/>
            <person name="Lucas S."/>
            <person name="Mayer K.F."/>
            <person name="Moreau H."/>
            <person name="Not F."/>
            <person name="Otillar R."/>
            <person name="Panaud O."/>
            <person name="Pangilinan J."/>
            <person name="Paulsen I."/>
            <person name="Piegu B."/>
            <person name="Poliakov A."/>
            <person name="Robbens S."/>
            <person name="Schmutz J."/>
            <person name="Toulza E."/>
            <person name="Wyss T."/>
            <person name="Zelensky A."/>
            <person name="Zhou K."/>
            <person name="Armbrust E.V."/>
            <person name="Bhattacharya D."/>
            <person name="Goodenough U.W."/>
            <person name="Van de Peer Y."/>
            <person name="Grigoriev I.V."/>
        </authorList>
    </citation>
    <scope>NUCLEOTIDE SEQUENCE [LARGE SCALE GENOMIC DNA]</scope>
    <source>
        <strain evidence="2 3">CCMP1545</strain>
    </source>
</reference>
<proteinExistence type="predicted"/>
<dbReference type="GeneID" id="9681723"/>
<dbReference type="AlphaFoldDB" id="C1MKQ9"/>
<dbReference type="OrthoDB" id="1924976at2759"/>
<dbReference type="GO" id="GO:0010206">
    <property type="term" value="P:photosystem II repair"/>
    <property type="evidence" value="ECO:0007669"/>
    <property type="project" value="InterPro"/>
</dbReference>
<dbReference type="PANTHER" id="PTHR35742:SF1">
    <property type="entry name" value="THYLAKOID LUMENAL 16.5 KDA PROTEIN, CHLOROPLASTIC"/>
    <property type="match status" value="1"/>
</dbReference>
<dbReference type="Proteomes" id="UP000001876">
    <property type="component" value="Unassembled WGS sequence"/>
</dbReference>
<organism evidence="3">
    <name type="scientific">Micromonas pusilla (strain CCMP1545)</name>
    <name type="common">Picoplanktonic green alga</name>
    <dbReference type="NCBI Taxonomy" id="564608"/>
    <lineage>
        <taxon>Eukaryota</taxon>
        <taxon>Viridiplantae</taxon>
        <taxon>Chlorophyta</taxon>
        <taxon>Mamiellophyceae</taxon>
        <taxon>Mamiellales</taxon>
        <taxon>Mamiellaceae</taxon>
        <taxon>Micromonas</taxon>
    </lineage>
</organism>
<evidence type="ECO:0000313" key="3">
    <source>
        <dbReference type="Proteomes" id="UP000001876"/>
    </source>
</evidence>
<protein>
    <submittedName>
        <fullName evidence="2">Predicted protein</fullName>
    </submittedName>
</protein>
<dbReference type="InterPro" id="IPR038862">
    <property type="entry name" value="MPH2"/>
</dbReference>
<evidence type="ECO:0000259" key="1">
    <source>
        <dbReference type="Pfam" id="PF20675"/>
    </source>
</evidence>
<feature type="domain" description="Maintenance of Photosystem II under High light 2 C-terminal" evidence="1">
    <location>
        <begin position="115"/>
        <end position="211"/>
    </location>
</feature>
<dbReference type="STRING" id="564608.C1MKQ9"/>
<dbReference type="Pfam" id="PF20675">
    <property type="entry name" value="MPH2"/>
    <property type="match status" value="1"/>
</dbReference>
<dbReference type="RefSeq" id="XP_003056039.1">
    <property type="nucleotide sequence ID" value="XM_003055993.1"/>
</dbReference>
<dbReference type="OMA" id="WVKKANI"/>
<name>C1MKQ9_MICPC</name>
<dbReference type="InterPro" id="IPR049072">
    <property type="entry name" value="MPH2_C"/>
</dbReference>
<sequence length="211" mass="22762">MLGMVSCSISCIGSISRVSSENRPRAFPGDSRRVITSATTFPTLLRRETLFLGCSSFQLCTAPATLALIPGNDDDDEQLLAKAKAGRAERIQAERVLEKNYVTKNELKLDADSSKLQLAVFKLSKAGALIDSGYLALAAEVLTQGSWEAELVGTGNSFRKDPRTFIDDLSLLKSACVSGDEAKAKSYFIMAARSLRAYAAATNTTEILKLL</sequence>
<accession>C1MKQ9</accession>
<dbReference type="KEGG" id="mpp:MICPUCDRAFT_55424"/>
<keyword evidence="3" id="KW-1185">Reference proteome</keyword>